<reference evidence="2 3" key="1">
    <citation type="journal article" date="2014" name="Mol. Plant">
        <title>Chromosome Scale Genome Assembly and Transcriptome Profiling of Nannochloropsis gaditana in Nitrogen Depletion.</title>
        <authorList>
            <person name="Corteggiani Carpinelli E."/>
            <person name="Telatin A."/>
            <person name="Vitulo N."/>
            <person name="Forcato C."/>
            <person name="D'Angelo M."/>
            <person name="Schiavon R."/>
            <person name="Vezzi A."/>
            <person name="Giacometti G.M."/>
            <person name="Morosinotto T."/>
            <person name="Valle G."/>
        </authorList>
    </citation>
    <scope>NUCLEOTIDE SEQUENCE [LARGE SCALE GENOMIC DNA]</scope>
    <source>
        <strain evidence="2 3">B-31</strain>
    </source>
</reference>
<organism evidence="2 3">
    <name type="scientific">Nannochloropsis gaditana</name>
    <dbReference type="NCBI Taxonomy" id="72520"/>
    <lineage>
        <taxon>Eukaryota</taxon>
        <taxon>Sar</taxon>
        <taxon>Stramenopiles</taxon>
        <taxon>Ochrophyta</taxon>
        <taxon>Eustigmatophyceae</taxon>
        <taxon>Eustigmatales</taxon>
        <taxon>Monodopsidaceae</taxon>
        <taxon>Nannochloropsis</taxon>
    </lineage>
</organism>
<keyword evidence="1" id="KW-0472">Membrane</keyword>
<keyword evidence="1" id="KW-0812">Transmembrane</keyword>
<gene>
    <name evidence="2" type="ORF">Naga_101800g1</name>
</gene>
<proteinExistence type="predicted"/>
<name>W7T9Q5_9STRA</name>
<protein>
    <submittedName>
        <fullName evidence="2">Uncharacterized protein</fullName>
    </submittedName>
</protein>
<evidence type="ECO:0000313" key="3">
    <source>
        <dbReference type="Proteomes" id="UP000019335"/>
    </source>
</evidence>
<dbReference type="Proteomes" id="UP000019335">
    <property type="component" value="Chromosome 16"/>
</dbReference>
<sequence length="121" mass="13956">MCRDLCIGLTARGRRSWTVHTYIYLFGHLISIWLFSIYNDWQWDPFLTPHHPLSSRREVNDGSSIHGTDFLLHNPMIYPASRRALPSGWAHEGFVNINVGRHKFPKKSRAFALRSHVPCGG</sequence>
<feature type="transmembrane region" description="Helical" evidence="1">
    <location>
        <begin position="21"/>
        <end position="38"/>
    </location>
</feature>
<evidence type="ECO:0000313" key="2">
    <source>
        <dbReference type="EMBL" id="EWM23745.1"/>
    </source>
</evidence>
<keyword evidence="3" id="KW-1185">Reference proteome</keyword>
<dbReference type="AlphaFoldDB" id="W7T9Q5"/>
<comment type="caution">
    <text evidence="2">The sequence shown here is derived from an EMBL/GenBank/DDBJ whole genome shotgun (WGS) entry which is preliminary data.</text>
</comment>
<keyword evidence="1" id="KW-1133">Transmembrane helix</keyword>
<dbReference type="EMBL" id="AZIL01001508">
    <property type="protein sequence ID" value="EWM23745.1"/>
    <property type="molecule type" value="Genomic_DNA"/>
</dbReference>
<accession>W7T9Q5</accession>
<evidence type="ECO:0000256" key="1">
    <source>
        <dbReference type="SAM" id="Phobius"/>
    </source>
</evidence>